<feature type="active site" evidence="6">
    <location>
        <position position="267"/>
    </location>
</feature>
<dbReference type="AlphaFoldDB" id="A0A9X2F5X0"/>
<keyword evidence="4" id="KW-0520">NAD</keyword>
<keyword evidence="10" id="KW-1185">Reference proteome</keyword>
<dbReference type="InterPro" id="IPR016162">
    <property type="entry name" value="Ald_DH_N"/>
</dbReference>
<protein>
    <recommendedName>
        <fullName evidence="5">aldehyde dehydrogenase (NAD(+))</fullName>
        <ecNumber evidence="5">1.2.1.3</ecNumber>
    </recommendedName>
</protein>
<dbReference type="Proteomes" id="UP001155182">
    <property type="component" value="Unassembled WGS sequence"/>
</dbReference>
<comment type="subunit">
    <text evidence="2">Homotetramer.</text>
</comment>
<dbReference type="FunFam" id="3.40.309.10:FF:000018">
    <property type="entry name" value="Alpha-aminoadipic semialdehyde dehydrogenase"/>
    <property type="match status" value="1"/>
</dbReference>
<proteinExistence type="inferred from homology"/>
<evidence type="ECO:0000256" key="4">
    <source>
        <dbReference type="ARBA" id="ARBA00023027"/>
    </source>
</evidence>
<comment type="similarity">
    <text evidence="1 7">Belongs to the aldehyde dehydrogenase family.</text>
</comment>
<evidence type="ECO:0000256" key="2">
    <source>
        <dbReference type="ARBA" id="ARBA00011881"/>
    </source>
</evidence>
<comment type="caution">
    <text evidence="9">The sequence shown here is derived from an EMBL/GenBank/DDBJ whole genome shotgun (WGS) entry which is preliminary data.</text>
</comment>
<dbReference type="PANTHER" id="PTHR43521">
    <property type="entry name" value="ALPHA-AMINOADIPIC SEMIALDEHYDE DEHYDROGENASE"/>
    <property type="match status" value="1"/>
</dbReference>
<dbReference type="InterPro" id="IPR016161">
    <property type="entry name" value="Ald_DH/histidinol_DH"/>
</dbReference>
<dbReference type="PANTHER" id="PTHR43521:SF1">
    <property type="entry name" value="ALPHA-AMINOADIPIC SEMIALDEHYDE DEHYDROGENASE"/>
    <property type="match status" value="1"/>
</dbReference>
<dbReference type="Pfam" id="PF00171">
    <property type="entry name" value="Aldedh"/>
    <property type="match status" value="1"/>
</dbReference>
<dbReference type="GO" id="GO:0004029">
    <property type="term" value="F:aldehyde dehydrogenase (NAD+) activity"/>
    <property type="evidence" value="ECO:0007669"/>
    <property type="project" value="UniProtKB-EC"/>
</dbReference>
<dbReference type="RefSeq" id="WP_252587442.1">
    <property type="nucleotide sequence ID" value="NZ_JAMWYS010000028.1"/>
</dbReference>
<dbReference type="InterPro" id="IPR044638">
    <property type="entry name" value="ALDH7A1-like"/>
</dbReference>
<evidence type="ECO:0000256" key="7">
    <source>
        <dbReference type="RuleBase" id="RU003345"/>
    </source>
</evidence>
<organism evidence="9 10">
    <name type="scientific">Solitalea agri</name>
    <dbReference type="NCBI Taxonomy" id="2953739"/>
    <lineage>
        <taxon>Bacteria</taxon>
        <taxon>Pseudomonadati</taxon>
        <taxon>Bacteroidota</taxon>
        <taxon>Sphingobacteriia</taxon>
        <taxon>Sphingobacteriales</taxon>
        <taxon>Sphingobacteriaceae</taxon>
        <taxon>Solitalea</taxon>
    </lineage>
</organism>
<keyword evidence="3 7" id="KW-0560">Oxidoreductase</keyword>
<evidence type="ECO:0000256" key="6">
    <source>
        <dbReference type="PROSITE-ProRule" id="PRU10007"/>
    </source>
</evidence>
<dbReference type="EC" id="1.2.1.3" evidence="5"/>
<feature type="domain" description="Aldehyde dehydrogenase" evidence="8">
    <location>
        <begin position="36"/>
        <end position="495"/>
    </location>
</feature>
<dbReference type="InterPro" id="IPR015590">
    <property type="entry name" value="Aldehyde_DH_dom"/>
</dbReference>
<dbReference type="Gene3D" id="3.40.309.10">
    <property type="entry name" value="Aldehyde Dehydrogenase, Chain A, domain 2"/>
    <property type="match status" value="1"/>
</dbReference>
<dbReference type="InterPro" id="IPR029510">
    <property type="entry name" value="Ald_DH_CS_GLU"/>
</dbReference>
<dbReference type="InterPro" id="IPR016163">
    <property type="entry name" value="Ald_DH_C"/>
</dbReference>
<evidence type="ECO:0000259" key="8">
    <source>
        <dbReference type="Pfam" id="PF00171"/>
    </source>
</evidence>
<dbReference type="Gene3D" id="3.40.605.10">
    <property type="entry name" value="Aldehyde Dehydrogenase, Chain A, domain 1"/>
    <property type="match status" value="1"/>
</dbReference>
<dbReference type="EMBL" id="JAMWYS010000028">
    <property type="protein sequence ID" value="MCO4292951.1"/>
    <property type="molecule type" value="Genomic_DNA"/>
</dbReference>
<reference evidence="9" key="1">
    <citation type="submission" date="2022-06" db="EMBL/GenBank/DDBJ databases">
        <title>Solitalea sp. MAHUQ-68 isolated from rhizospheric soil.</title>
        <authorList>
            <person name="Huq M.A."/>
        </authorList>
    </citation>
    <scope>NUCLEOTIDE SEQUENCE</scope>
    <source>
        <strain evidence="9">MAHUQ-68</strain>
    </source>
</reference>
<dbReference type="PROSITE" id="PS00687">
    <property type="entry name" value="ALDEHYDE_DEHYDR_GLU"/>
    <property type="match status" value="1"/>
</dbReference>
<name>A0A9X2F5X0_9SPHI</name>
<gene>
    <name evidence="9" type="ORF">NF867_08765</name>
</gene>
<evidence type="ECO:0000313" key="9">
    <source>
        <dbReference type="EMBL" id="MCO4292951.1"/>
    </source>
</evidence>
<sequence>MNSINITSVLEELHILENNEAWSTGQNWGAGTNASSKTIFSPVDGKAIANVLFATRDDFDQVIKTAQSAFESWRLLPAPKRGEIVRQLGEELRVKKKALGALVSYEMGKSLQEGLGEVQEMIDICDFAVGLSRQLYGLTMHSERSRHRMYEQYHPLGLVGIISAFNFPVAVWSWNAALAWVCGDVCIWKPSEKTPLTAIACQKIAAKVLAANGIDEGVSCLIIGDREIGELMANDERVPLISATGSTRMGKAVGAAVGQRLGRSLLELGGNNAIIISEHADLNIALPGVVFGAVGTAGQRCTTTRRLIIHESAYEEFKTKLSAAYAQLRIGDPLDELNHVGPLIDKDAVQQYQNAIAKAKEQGAKILVEGGVLEGDGFESGCYVKPAIFEAENHFEIVQHETFAPILYIMKYKTIEDAIALQNGVPQGLSSSIMTTNLREAEKFLSHAGSDCGIANVNIGTSGAEIGGAFGGEKETGGGRESGSDAWKVYMRRQTNTINYGADLPLAQGIKFDL</sequence>
<dbReference type="SUPFAM" id="SSF53720">
    <property type="entry name" value="ALDH-like"/>
    <property type="match status" value="1"/>
</dbReference>
<evidence type="ECO:0000313" key="10">
    <source>
        <dbReference type="Proteomes" id="UP001155182"/>
    </source>
</evidence>
<accession>A0A9X2F5X0</accession>
<evidence type="ECO:0000256" key="5">
    <source>
        <dbReference type="ARBA" id="ARBA00024226"/>
    </source>
</evidence>
<evidence type="ECO:0000256" key="1">
    <source>
        <dbReference type="ARBA" id="ARBA00009986"/>
    </source>
</evidence>
<dbReference type="CDD" id="cd07130">
    <property type="entry name" value="ALDH_F7_AASADH"/>
    <property type="match status" value="1"/>
</dbReference>
<evidence type="ECO:0000256" key="3">
    <source>
        <dbReference type="ARBA" id="ARBA00023002"/>
    </source>
</evidence>